<evidence type="ECO:0000256" key="4">
    <source>
        <dbReference type="ARBA" id="ARBA00023125"/>
    </source>
</evidence>
<dbReference type="InterPro" id="IPR045234">
    <property type="entry name" value="Unkempt-like"/>
</dbReference>
<dbReference type="PROSITE" id="PS50103">
    <property type="entry name" value="ZF_C3H1"/>
    <property type="match status" value="1"/>
</dbReference>
<evidence type="ECO:0000256" key="2">
    <source>
        <dbReference type="ARBA" id="ARBA00022771"/>
    </source>
</evidence>
<keyword evidence="9" id="KW-1185">Reference proteome</keyword>
<keyword evidence="1 5" id="KW-0479">Metal-binding</keyword>
<feature type="region of interest" description="Disordered" evidence="6">
    <location>
        <begin position="172"/>
        <end position="192"/>
    </location>
</feature>
<dbReference type="Gene3D" id="3.30.1370.210">
    <property type="match status" value="1"/>
</dbReference>
<keyword evidence="2 5" id="KW-0863">Zinc-finger</keyword>
<feature type="region of interest" description="Disordered" evidence="6">
    <location>
        <begin position="387"/>
        <end position="407"/>
    </location>
</feature>
<organism evidence="8 9">
    <name type="scientific">Elliptochloris bilobata</name>
    <dbReference type="NCBI Taxonomy" id="381761"/>
    <lineage>
        <taxon>Eukaryota</taxon>
        <taxon>Viridiplantae</taxon>
        <taxon>Chlorophyta</taxon>
        <taxon>core chlorophytes</taxon>
        <taxon>Trebouxiophyceae</taxon>
        <taxon>Trebouxiophyceae incertae sedis</taxon>
        <taxon>Elliptochloris clade</taxon>
        <taxon>Elliptochloris</taxon>
    </lineage>
</organism>
<evidence type="ECO:0000256" key="1">
    <source>
        <dbReference type="ARBA" id="ARBA00022723"/>
    </source>
</evidence>
<dbReference type="PANTHER" id="PTHR14493">
    <property type="entry name" value="UNKEMPT FAMILY MEMBER"/>
    <property type="match status" value="1"/>
</dbReference>
<protein>
    <recommendedName>
        <fullName evidence="7">C3H1-type domain-containing protein</fullName>
    </recommendedName>
</protein>
<dbReference type="AlphaFoldDB" id="A0AAW1RGU0"/>
<feature type="domain" description="C3H1-type" evidence="7">
    <location>
        <begin position="63"/>
        <end position="91"/>
    </location>
</feature>
<dbReference type="Proteomes" id="UP001445335">
    <property type="component" value="Unassembled WGS sequence"/>
</dbReference>
<dbReference type="SMART" id="SM00356">
    <property type="entry name" value="ZnF_C3H1"/>
    <property type="match status" value="1"/>
</dbReference>
<evidence type="ECO:0000313" key="8">
    <source>
        <dbReference type="EMBL" id="KAK9833310.1"/>
    </source>
</evidence>
<gene>
    <name evidence="8" type="ORF">WJX81_005201</name>
</gene>
<dbReference type="SUPFAM" id="SSF90229">
    <property type="entry name" value="CCCH zinc finger"/>
    <property type="match status" value="1"/>
</dbReference>
<dbReference type="EMBL" id="JALJOU010000037">
    <property type="protein sequence ID" value="KAK9833310.1"/>
    <property type="molecule type" value="Genomic_DNA"/>
</dbReference>
<evidence type="ECO:0000256" key="6">
    <source>
        <dbReference type="SAM" id="MobiDB-lite"/>
    </source>
</evidence>
<dbReference type="GO" id="GO:0008270">
    <property type="term" value="F:zinc ion binding"/>
    <property type="evidence" value="ECO:0007669"/>
    <property type="project" value="UniProtKB-KW"/>
</dbReference>
<dbReference type="GO" id="GO:0003677">
    <property type="term" value="F:DNA binding"/>
    <property type="evidence" value="ECO:0007669"/>
    <property type="project" value="UniProtKB-KW"/>
</dbReference>
<feature type="compositionally biased region" description="Low complexity" evidence="6">
    <location>
        <begin position="442"/>
        <end position="455"/>
    </location>
</feature>
<dbReference type="PANTHER" id="PTHR14493:SF50">
    <property type="entry name" value="RING FINGER PROTEIN UNKEMPT"/>
    <property type="match status" value="1"/>
</dbReference>
<keyword evidence="4" id="KW-0238">DNA-binding</keyword>
<accession>A0AAW1RGU0</accession>
<proteinExistence type="predicted"/>
<name>A0AAW1RGU0_9CHLO</name>
<feature type="region of interest" description="Disordered" evidence="6">
    <location>
        <begin position="442"/>
        <end position="461"/>
    </location>
</feature>
<reference evidence="8 9" key="1">
    <citation type="journal article" date="2024" name="Nat. Commun.">
        <title>Phylogenomics reveals the evolutionary origins of lichenization in chlorophyte algae.</title>
        <authorList>
            <person name="Puginier C."/>
            <person name="Libourel C."/>
            <person name="Otte J."/>
            <person name="Skaloud P."/>
            <person name="Haon M."/>
            <person name="Grisel S."/>
            <person name="Petersen M."/>
            <person name="Berrin J.G."/>
            <person name="Delaux P.M."/>
            <person name="Dal Grande F."/>
            <person name="Keller J."/>
        </authorList>
    </citation>
    <scope>NUCLEOTIDE SEQUENCE [LARGE SCALE GENOMIC DNA]</scope>
    <source>
        <strain evidence="8 9">SAG 245.80</strain>
    </source>
</reference>
<dbReference type="Pfam" id="PF25512">
    <property type="entry name" value="zf-CCCH_AtC3H23"/>
    <property type="match status" value="1"/>
</dbReference>
<dbReference type="InterPro" id="IPR036855">
    <property type="entry name" value="Znf_CCCH_sf"/>
</dbReference>
<evidence type="ECO:0000259" key="7">
    <source>
        <dbReference type="PROSITE" id="PS50103"/>
    </source>
</evidence>
<keyword evidence="3 5" id="KW-0862">Zinc</keyword>
<dbReference type="Pfam" id="PF00642">
    <property type="entry name" value="zf-CCCH"/>
    <property type="match status" value="1"/>
</dbReference>
<sequence length="557" mass="57888">MEKKGRETAGLSCLSDAAYTSDNFRVWEFKVKRCPRSRPHDWTQCPFAHPSEKAKRRDPRRYKYSGTACPDFRKSGKCRRGDACQFAHGVFECWLHPARYRTQMCTDGLGCKRRVCFFAHHDGELRKVDEEGASASGKDAELLAEALAYQKQLLALASSLPAHGDVSCRLGEAQQRGPAGRRARAEPQQPPAADVGLGEQAQLLGMDGAALLQLVAANQAQVQQQAEAELAQRVNAEVQRRSFDARRSLDGFRPARASLDLPRAASSCLDSLYGTGPPVSAPYGVDYGSPPSSNVLSSGAYGASAFGAGGGSGGQGMGSADGSLDALMACGGAAAARAAAAAFSQRRFSVDGVLDARGGIAHLGSCSQAYGAALAQAPPQYMLPANATSHAHCTNPNPPHAPSHGHRRSVDMGALARAGFGGGAGCGGLDLAGLHLLGHATSSHTSSASSESSESFAPPVCGGSSTIPEGAQWLCGTGGALGNGESLAEAYPGAKIGAKFGAFTMAAGRTPAGEFIVRNASFDSIFADMPRSISELILTEQMVCHRASATSSVNGEL</sequence>
<evidence type="ECO:0000256" key="3">
    <source>
        <dbReference type="ARBA" id="ARBA00022833"/>
    </source>
</evidence>
<feature type="zinc finger region" description="C3H1-type" evidence="5">
    <location>
        <begin position="63"/>
        <end position="91"/>
    </location>
</feature>
<dbReference type="InterPro" id="IPR000571">
    <property type="entry name" value="Znf_CCCH"/>
</dbReference>
<evidence type="ECO:0000313" key="9">
    <source>
        <dbReference type="Proteomes" id="UP001445335"/>
    </source>
</evidence>
<comment type="caution">
    <text evidence="8">The sequence shown here is derived from an EMBL/GenBank/DDBJ whole genome shotgun (WGS) entry which is preliminary data.</text>
</comment>
<dbReference type="InterPro" id="IPR057444">
    <property type="entry name" value="Znf-CCCH_AtC3H23-like"/>
</dbReference>
<evidence type="ECO:0000256" key="5">
    <source>
        <dbReference type="PROSITE-ProRule" id="PRU00723"/>
    </source>
</evidence>